<evidence type="ECO:0000256" key="7">
    <source>
        <dbReference type="ARBA" id="ARBA00023270"/>
    </source>
</evidence>
<dbReference type="InterPro" id="IPR009010">
    <property type="entry name" value="Asp_de-COase-like_dom_sf"/>
</dbReference>
<comment type="caution">
    <text evidence="9">Lacks conserved residue(s) required for the propagation of feature annotation.</text>
</comment>
<dbReference type="HAMAP" id="MF_00446">
    <property type="entry name" value="PanD"/>
    <property type="match status" value="1"/>
</dbReference>
<evidence type="ECO:0000313" key="11">
    <source>
        <dbReference type="Proteomes" id="UP001164803"/>
    </source>
</evidence>
<comment type="pathway">
    <text evidence="9">Cofactor biosynthesis; (R)-pantothenate biosynthesis; beta-alanine from L-aspartate: step 1/1.</text>
</comment>
<dbReference type="GO" id="GO:0004068">
    <property type="term" value="F:aspartate 1-decarboxylase activity"/>
    <property type="evidence" value="ECO:0007669"/>
    <property type="project" value="UniProtKB-EC"/>
</dbReference>
<gene>
    <name evidence="9" type="primary">panD</name>
    <name evidence="10" type="ORF">NZD86_09490</name>
</gene>
<sequence length="136" mass="15297">MLRKVCKGKLHRLHVTQADLNYMGSITLDAALMHATDIRPHEMVQITNLENGVLWQTYAIPGAEGSGVVCLNGPPARHFQPGDTIIVLSLGWMDEAEWESLRPNVVFVNEMNQITNVVTENPYEVWNELRDNTGRS</sequence>
<keyword evidence="5 9" id="KW-0865">Zymogen</keyword>
<feature type="modified residue" description="Pyruvic acid (Ser)" evidence="9">
    <location>
        <position position="25"/>
    </location>
</feature>
<comment type="PTM">
    <text evidence="9">Is synthesized initially as an inactive proenzyme, which is activated by self-cleavage at a specific serine bond to produce a beta-subunit with a hydroxyl group at its C-terminus and an alpha-subunit with a pyruvoyl group at its N-terminus.</text>
</comment>
<accession>A0ABY6Z783</accession>
<keyword evidence="8 9" id="KW-0670">Pyruvate</keyword>
<comment type="subunit">
    <text evidence="9">Heterooctamer of four alpha and four beta subunits.</text>
</comment>
<dbReference type="PANTHER" id="PTHR21012:SF0">
    <property type="entry name" value="ASPARTATE 1-DECARBOXYLASE"/>
    <property type="match status" value="1"/>
</dbReference>
<feature type="active site" description="Schiff-base intermediate with substrate; via pyruvic acid" evidence="9">
    <location>
        <position position="25"/>
    </location>
</feature>
<dbReference type="CDD" id="cd06919">
    <property type="entry name" value="Asp_decarbox"/>
    <property type="match status" value="1"/>
</dbReference>
<proteinExistence type="inferred from homology"/>
<feature type="binding site" evidence="9">
    <location>
        <position position="57"/>
    </location>
    <ligand>
        <name>substrate</name>
    </ligand>
</feature>
<reference evidence="10" key="1">
    <citation type="submission" date="2022-08" db="EMBL/GenBank/DDBJ databases">
        <title>Alicyclobacillus dauci DSM2870, complete genome.</title>
        <authorList>
            <person name="Wang Q."/>
            <person name="Cai R."/>
            <person name="Wang Z."/>
        </authorList>
    </citation>
    <scope>NUCLEOTIDE SEQUENCE</scope>
    <source>
        <strain evidence="10">DSM 28700</strain>
    </source>
</reference>
<keyword evidence="7 9" id="KW-0704">Schiff base</keyword>
<keyword evidence="6 9" id="KW-0456">Lyase</keyword>
<keyword evidence="3 9" id="KW-0210">Decarboxylase</keyword>
<dbReference type="EMBL" id="CP104064">
    <property type="protein sequence ID" value="WAH38687.1"/>
    <property type="molecule type" value="Genomic_DNA"/>
</dbReference>
<dbReference type="Gene3D" id="2.40.40.20">
    <property type="match status" value="1"/>
</dbReference>
<evidence type="ECO:0000256" key="5">
    <source>
        <dbReference type="ARBA" id="ARBA00023145"/>
    </source>
</evidence>
<dbReference type="InterPro" id="IPR003190">
    <property type="entry name" value="Asp_decarbox"/>
</dbReference>
<dbReference type="EC" id="4.1.1.11" evidence="9"/>
<organism evidence="10 11">
    <name type="scientific">Alicyclobacillus dauci</name>
    <dbReference type="NCBI Taxonomy" id="1475485"/>
    <lineage>
        <taxon>Bacteria</taxon>
        <taxon>Bacillati</taxon>
        <taxon>Bacillota</taxon>
        <taxon>Bacilli</taxon>
        <taxon>Bacillales</taxon>
        <taxon>Alicyclobacillaceae</taxon>
        <taxon>Alicyclobacillus</taxon>
    </lineage>
</organism>
<comment type="cofactor">
    <cofactor evidence="9">
        <name>pyruvate</name>
        <dbReference type="ChEBI" id="CHEBI:15361"/>
    </cofactor>
    <text evidence="9">Binds 1 pyruvoyl group covalently per subunit.</text>
</comment>
<evidence type="ECO:0000256" key="2">
    <source>
        <dbReference type="ARBA" id="ARBA00022655"/>
    </source>
</evidence>
<feature type="chain" id="PRO_5044914622" description="Aspartate 1-decarboxylase alpha chain" evidence="9">
    <location>
        <begin position="25"/>
        <end position="136"/>
    </location>
</feature>
<comment type="function">
    <text evidence="9">Catalyzes the pyruvoyl-dependent decarboxylation of aspartate to produce beta-alanine.</text>
</comment>
<evidence type="ECO:0000256" key="4">
    <source>
        <dbReference type="ARBA" id="ARBA00022813"/>
    </source>
</evidence>
<evidence type="ECO:0000313" key="10">
    <source>
        <dbReference type="EMBL" id="WAH38687.1"/>
    </source>
</evidence>
<evidence type="ECO:0000256" key="3">
    <source>
        <dbReference type="ARBA" id="ARBA00022793"/>
    </source>
</evidence>
<dbReference type="PIRSF" id="PIRSF006246">
    <property type="entry name" value="Asp_decarbox"/>
    <property type="match status" value="1"/>
</dbReference>
<name>A0ABY6Z783_9BACL</name>
<keyword evidence="4 9" id="KW-0068">Autocatalytic cleavage</keyword>
<keyword evidence="11" id="KW-1185">Reference proteome</keyword>
<keyword evidence="2 9" id="KW-0566">Pantothenate biosynthesis</keyword>
<dbReference type="RefSeq" id="WP_268046273.1">
    <property type="nucleotide sequence ID" value="NZ_CP104064.1"/>
</dbReference>
<protein>
    <recommendedName>
        <fullName evidence="9">Aspartate 1-decarboxylase</fullName>
        <ecNumber evidence="9">4.1.1.11</ecNumber>
    </recommendedName>
    <alternativeName>
        <fullName evidence="9">Aspartate alpha-decarboxylase</fullName>
    </alternativeName>
    <component>
        <recommendedName>
            <fullName evidence="9">Aspartate 1-decarboxylase beta chain</fullName>
        </recommendedName>
    </component>
    <component>
        <recommendedName>
            <fullName evidence="9">Aspartate 1-decarboxylase alpha chain</fullName>
        </recommendedName>
    </component>
</protein>
<dbReference type="Pfam" id="PF02261">
    <property type="entry name" value="Asp_decarbox"/>
    <property type="match status" value="1"/>
</dbReference>
<evidence type="ECO:0000256" key="8">
    <source>
        <dbReference type="ARBA" id="ARBA00023317"/>
    </source>
</evidence>
<feature type="chain" id="PRO_5044914621" description="Aspartate 1-decarboxylase beta chain" evidence="9">
    <location>
        <begin position="1"/>
        <end position="24"/>
    </location>
</feature>
<dbReference type="NCBIfam" id="TIGR00223">
    <property type="entry name" value="panD"/>
    <property type="match status" value="1"/>
</dbReference>
<dbReference type="Proteomes" id="UP001164803">
    <property type="component" value="Chromosome"/>
</dbReference>
<comment type="similarity">
    <text evidence="9">Belongs to the PanD family.</text>
</comment>
<feature type="active site" description="Proton donor" evidence="9">
    <location>
        <position position="58"/>
    </location>
</feature>
<comment type="catalytic activity">
    <reaction evidence="9">
        <text>L-aspartate + H(+) = beta-alanine + CO2</text>
        <dbReference type="Rhea" id="RHEA:19497"/>
        <dbReference type="ChEBI" id="CHEBI:15378"/>
        <dbReference type="ChEBI" id="CHEBI:16526"/>
        <dbReference type="ChEBI" id="CHEBI:29991"/>
        <dbReference type="ChEBI" id="CHEBI:57966"/>
        <dbReference type="EC" id="4.1.1.11"/>
    </reaction>
</comment>
<keyword evidence="1 9" id="KW-0963">Cytoplasm</keyword>
<evidence type="ECO:0000256" key="6">
    <source>
        <dbReference type="ARBA" id="ARBA00023239"/>
    </source>
</evidence>
<dbReference type="PANTHER" id="PTHR21012">
    <property type="entry name" value="ASPARTATE 1-DECARBOXYLASE"/>
    <property type="match status" value="1"/>
</dbReference>
<evidence type="ECO:0000256" key="1">
    <source>
        <dbReference type="ARBA" id="ARBA00022490"/>
    </source>
</evidence>
<evidence type="ECO:0000256" key="9">
    <source>
        <dbReference type="HAMAP-Rule" id="MF_00446"/>
    </source>
</evidence>
<dbReference type="SUPFAM" id="SSF50692">
    <property type="entry name" value="ADC-like"/>
    <property type="match status" value="1"/>
</dbReference>
<comment type="subcellular location">
    <subcellularLocation>
        <location evidence="9">Cytoplasm</location>
    </subcellularLocation>
</comment>